<feature type="region of interest" description="Disordered" evidence="2">
    <location>
        <begin position="699"/>
        <end position="739"/>
    </location>
</feature>
<sequence length="756" mass="87215">MRCPRLAIQPFIKGLCDRFGFHFNNHYAVQFSLAYDLYLEVKRRIRQRVAAALYRASPDWRMLNACPCCQYPVEGQLELLFRMLLCMDGNDSLKRVERRGTETNEDGRKRLLPSKERPDLRIGGDDYFISHEDVDEWDIKRWRKEGGSDKGGEGEYASPCEEKWKNMNDAHTAKSWAIFDMQGWFILLCRHGFLLKAADMVRSGEQTKYPFAVLNAFLRACEEEAKAMGDRAPQGMLGVGYDLGCKIVKTIADSPLEALAQAQRLMMLVGILHGHAHRRLCQLAYLLLYVLGAGMENCEGCERYFSKSNALASVTRHASRFHRRQAIAEYARHHDNLEVYANLSKHLHGNYKAALEVQQTELAVVDEMKRAGIDVETAFRWLKEEEMYLRSREANEEPPREALEKRYYKALRDLEECRGKLESSRCVFQAWQPDQQEESDLRKLERTMRNQQELELKLLRDVQDLEAHLDILQENRWAVGSADWVRVSLMIAEEDYRKALETLEAVVVARIFELAKLNLAGTGYRMRQHLAKSMQARSKAIENALKAYNAAAEALNPPKPTLDYKEVMEYTFLSDFDLLGDTRMDVRQQPWAQPKNRQLVTKVCQLLRAEEEIKRLNNEIQSLCTYMKEEAEFLQLRGQELREVDPLLSHQIRLHGWERARFNDLHYQRLKKIKRLPGFREDWDRFFLPGVGIKRFQGGGEAVREGDRNVNPSMDVDDGPGEDGDDVDSEGEEEDGDVFDRGMAALNVAAGDSVIL</sequence>
<evidence type="ECO:0008006" key="5">
    <source>
        <dbReference type="Google" id="ProtNLM"/>
    </source>
</evidence>
<organism evidence="3 4">
    <name type="scientific">Marasmius crinis-equi</name>
    <dbReference type="NCBI Taxonomy" id="585013"/>
    <lineage>
        <taxon>Eukaryota</taxon>
        <taxon>Fungi</taxon>
        <taxon>Dikarya</taxon>
        <taxon>Basidiomycota</taxon>
        <taxon>Agaricomycotina</taxon>
        <taxon>Agaricomycetes</taxon>
        <taxon>Agaricomycetidae</taxon>
        <taxon>Agaricales</taxon>
        <taxon>Marasmiineae</taxon>
        <taxon>Marasmiaceae</taxon>
        <taxon>Marasmius</taxon>
    </lineage>
</organism>
<evidence type="ECO:0000313" key="3">
    <source>
        <dbReference type="EMBL" id="KAL0573003.1"/>
    </source>
</evidence>
<dbReference type="InterPro" id="IPR040521">
    <property type="entry name" value="KDZ"/>
</dbReference>
<comment type="caution">
    <text evidence="3">The sequence shown here is derived from an EMBL/GenBank/DDBJ whole genome shotgun (WGS) entry which is preliminary data.</text>
</comment>
<dbReference type="Pfam" id="PF18758">
    <property type="entry name" value="KDZ"/>
    <property type="match status" value="1"/>
</dbReference>
<gene>
    <name evidence="3" type="ORF">V5O48_008970</name>
</gene>
<proteinExistence type="predicted"/>
<dbReference type="EMBL" id="JBAHYK010000557">
    <property type="protein sequence ID" value="KAL0573003.1"/>
    <property type="molecule type" value="Genomic_DNA"/>
</dbReference>
<evidence type="ECO:0000256" key="1">
    <source>
        <dbReference type="SAM" id="Coils"/>
    </source>
</evidence>
<dbReference type="PANTHER" id="PTHR33096:SF1">
    <property type="entry name" value="CXC1-LIKE CYSTEINE CLUSTER ASSOCIATED WITH KDZ TRANSPOSASES DOMAIN-CONTAINING PROTEIN"/>
    <property type="match status" value="1"/>
</dbReference>
<protein>
    <recommendedName>
        <fullName evidence="5">C2H2-type domain-containing protein</fullName>
    </recommendedName>
</protein>
<dbReference type="PANTHER" id="PTHR33096">
    <property type="entry name" value="CXC2 DOMAIN-CONTAINING PROTEIN"/>
    <property type="match status" value="1"/>
</dbReference>
<dbReference type="Proteomes" id="UP001465976">
    <property type="component" value="Unassembled WGS sequence"/>
</dbReference>
<feature type="coiled-coil region" evidence="1">
    <location>
        <begin position="434"/>
        <end position="475"/>
    </location>
</feature>
<reference evidence="3 4" key="1">
    <citation type="submission" date="2024-02" db="EMBL/GenBank/DDBJ databases">
        <title>A draft genome for the cacao thread blight pathogen Marasmius crinis-equi.</title>
        <authorList>
            <person name="Cohen S.P."/>
            <person name="Baruah I.K."/>
            <person name="Amoako-Attah I."/>
            <person name="Bukari Y."/>
            <person name="Meinhardt L.W."/>
            <person name="Bailey B.A."/>
        </authorList>
    </citation>
    <scope>NUCLEOTIDE SEQUENCE [LARGE SCALE GENOMIC DNA]</scope>
    <source>
        <strain evidence="3 4">GH-76</strain>
    </source>
</reference>
<keyword evidence="4" id="KW-1185">Reference proteome</keyword>
<keyword evidence="1" id="KW-0175">Coiled coil</keyword>
<evidence type="ECO:0000256" key="2">
    <source>
        <dbReference type="SAM" id="MobiDB-lite"/>
    </source>
</evidence>
<accession>A0ABR3FCZ0</accession>
<evidence type="ECO:0000313" key="4">
    <source>
        <dbReference type="Proteomes" id="UP001465976"/>
    </source>
</evidence>
<feature type="region of interest" description="Disordered" evidence="2">
    <location>
        <begin position="97"/>
        <end position="117"/>
    </location>
</feature>
<name>A0ABR3FCZ0_9AGAR</name>
<feature type="coiled-coil region" evidence="1">
    <location>
        <begin position="599"/>
        <end position="626"/>
    </location>
</feature>
<feature type="compositionally biased region" description="Acidic residues" evidence="2">
    <location>
        <begin position="715"/>
        <end position="737"/>
    </location>
</feature>